<dbReference type="Pfam" id="PF00386">
    <property type="entry name" value="C1q"/>
    <property type="match status" value="1"/>
</dbReference>
<dbReference type="PROSITE" id="PS50871">
    <property type="entry name" value="C1Q"/>
    <property type="match status" value="1"/>
</dbReference>
<evidence type="ECO:0000259" key="8">
    <source>
        <dbReference type="PROSITE" id="PS50871"/>
    </source>
</evidence>
<gene>
    <name evidence="11" type="primary">EMILIN2</name>
</gene>
<feature type="compositionally biased region" description="Pro residues" evidence="7">
    <location>
        <begin position="783"/>
        <end position="797"/>
    </location>
</feature>
<evidence type="ECO:0000256" key="6">
    <source>
        <dbReference type="SAM" id="Coils"/>
    </source>
</evidence>
<protein>
    <submittedName>
        <fullName evidence="11">EMILIN-2</fullName>
    </submittedName>
</protein>
<sequence length="1075" mass="119699">MCSEGRNWCAYIVNKNVSCSVLDGTESYIEVQYSCAWNQMPCPHTPTYRTNIRPKYITTYKTVTELEWKCCPGYMGINCKERTVPQPRKVVFPADLPPNDAKTSPGSKPELQKHELQDKKIQDLEDELFRLTQTVLELQSSLTGVNENLKLAVQEDAGQMRVSWLNNLHDHPGPDSDVEGETDTIHLSDNKHQKDSFPDSGTQNIQSEIGQGKDVSKAENDKLEELNGKVNGYEGQLKQLQEAAQGPTIMMPSGQLYQAYIDAKFEALRQEMLEGFEKKMADLKNSCEYKLMDIQQHCDDLEATCLGIRELIGEKENDFRKEIKTLQTLIQEPSNQSFCCNAAKMDDFGQQVKQLEEKIDRTAEASRILNFRIDNEVRHISTPGLEGNFDAKWEELEARINVTEKNAEEHCFYIEETLRGTIATEVNDVRNLLEQKLQALGDQLGTTILDIANVTHPEEMGTGPGSVLHSDSRFGKEQLASEINFMKNKLRDIENICEQKCHPILPQNLERLQKDLESCNNKYDLLLLKTGNNSALINYLNRSLNENFNLIKGNQRDTQKLQKDLRIVRYGISALDKDIKVLQGGLNSCKEQLLGINSTCEKTQVGVFRKINQIQKTVNNRTAHQSNNCCNELKETLEQLHEKVSFDPTKCKEKSPSVSYLEGRVSHVEKACSKLDTMSGSLQKIKEGLNKHVSSLWNCVNQMNRTMMSHSKDILGLNNSVQQFHSQFHKFTTDVQNLMKIQPATPEKPSRLPPRKPQGNVPLTPSDPRIPLQPLQPGGVPSPSKPRIPLQPEPGEPVQPSQPRISVQPSHPNRPLQPSHPEIIMQPPLQGIPLQPADPRTPLRPSLPGKSPGLSLLPGSSGMLMETGQAGPPGTLLMKGRGRSKSIDGQDGQNNVPLSEGYAGAPGYPKPPRHPSTATQGAPITSPVSFSAGLTQKPSHNDVGVVHFNKVLVNDGNNYNPTTGIFTAPYEGRYLITAVLGPERDEYIEAVLSVSNASVAQLHTAGYKRELLEYHKPRPGKRTCGGIGAFHLVLHLKARAEVSIVVTGGKLAYTDSDEMYSTFSGVFLYPSVSHG</sequence>
<evidence type="ECO:0000259" key="9">
    <source>
        <dbReference type="PROSITE" id="PS51041"/>
    </source>
</evidence>
<feature type="region of interest" description="Disordered" evidence="7">
    <location>
        <begin position="189"/>
        <end position="218"/>
    </location>
</feature>
<dbReference type="SUPFAM" id="SSF49842">
    <property type="entry name" value="TNF-like"/>
    <property type="match status" value="1"/>
</dbReference>
<dbReference type="Pfam" id="PF07546">
    <property type="entry name" value="EMI"/>
    <property type="match status" value="1"/>
</dbReference>
<feature type="compositionally biased region" description="Polar residues" evidence="7">
    <location>
        <begin position="199"/>
        <end position="209"/>
    </location>
</feature>
<feature type="region of interest" description="Disordered" evidence="7">
    <location>
        <begin position="744"/>
        <end position="935"/>
    </location>
</feature>
<dbReference type="PANTHER" id="PTHR15427:SF5">
    <property type="entry name" value="EMILIN-2"/>
    <property type="match status" value="1"/>
</dbReference>
<evidence type="ECO:0000256" key="2">
    <source>
        <dbReference type="ARBA" id="ARBA00022525"/>
    </source>
</evidence>
<feature type="compositionally biased region" description="Polar residues" evidence="7">
    <location>
        <begin position="799"/>
        <end position="811"/>
    </location>
</feature>
<feature type="region of interest" description="Disordered" evidence="7">
    <location>
        <begin position="93"/>
        <end position="118"/>
    </location>
</feature>
<dbReference type="InterPro" id="IPR050392">
    <property type="entry name" value="Collagen/C1q_domain"/>
</dbReference>
<reference evidence="11" key="1">
    <citation type="submission" date="2025-08" db="UniProtKB">
        <authorList>
            <consortium name="RefSeq"/>
        </authorList>
    </citation>
    <scope>IDENTIFICATION</scope>
</reference>
<dbReference type="GeneID" id="107118005"/>
<keyword evidence="3" id="KW-0732">Signal</keyword>
<dbReference type="InterPro" id="IPR008983">
    <property type="entry name" value="Tumour_necrosis_fac-like_dom"/>
</dbReference>
<keyword evidence="5" id="KW-1015">Disulfide bond</keyword>
<dbReference type="InterPro" id="IPR011489">
    <property type="entry name" value="EMI_domain"/>
</dbReference>
<feature type="compositionally biased region" description="Polar residues" evidence="7">
    <location>
        <begin position="916"/>
        <end position="935"/>
    </location>
</feature>
<dbReference type="SMART" id="SM00110">
    <property type="entry name" value="C1Q"/>
    <property type="match status" value="1"/>
</dbReference>
<comment type="subcellular location">
    <subcellularLocation>
        <location evidence="1">Secreted</location>
    </subcellularLocation>
</comment>
<dbReference type="RefSeq" id="XP_015275705.1">
    <property type="nucleotide sequence ID" value="XM_015420219.1"/>
</dbReference>
<dbReference type="InterPro" id="IPR001073">
    <property type="entry name" value="C1q_dom"/>
</dbReference>
<evidence type="ECO:0000256" key="7">
    <source>
        <dbReference type="SAM" id="MobiDB-lite"/>
    </source>
</evidence>
<feature type="domain" description="EMI" evidence="9">
    <location>
        <begin position="5"/>
        <end position="81"/>
    </location>
</feature>
<feature type="compositionally biased region" description="Low complexity" evidence="7">
    <location>
        <begin position="843"/>
        <end position="862"/>
    </location>
</feature>
<evidence type="ECO:0000256" key="1">
    <source>
        <dbReference type="ARBA" id="ARBA00004613"/>
    </source>
</evidence>
<evidence type="ECO:0000313" key="10">
    <source>
        <dbReference type="Proteomes" id="UP000694871"/>
    </source>
</evidence>
<organism evidence="10 11">
    <name type="scientific">Gekko japonicus</name>
    <name type="common">Schlegel's Japanese gecko</name>
    <dbReference type="NCBI Taxonomy" id="146911"/>
    <lineage>
        <taxon>Eukaryota</taxon>
        <taxon>Metazoa</taxon>
        <taxon>Chordata</taxon>
        <taxon>Craniata</taxon>
        <taxon>Vertebrata</taxon>
        <taxon>Euteleostomi</taxon>
        <taxon>Lepidosauria</taxon>
        <taxon>Squamata</taxon>
        <taxon>Bifurcata</taxon>
        <taxon>Gekkota</taxon>
        <taxon>Gekkonidae</taxon>
        <taxon>Gekkoninae</taxon>
        <taxon>Gekko</taxon>
    </lineage>
</organism>
<keyword evidence="10" id="KW-1185">Reference proteome</keyword>
<evidence type="ECO:0000256" key="4">
    <source>
        <dbReference type="ARBA" id="ARBA00023054"/>
    </source>
</evidence>
<proteinExistence type="predicted"/>
<dbReference type="PROSITE" id="PS51041">
    <property type="entry name" value="EMI"/>
    <property type="match status" value="1"/>
</dbReference>
<dbReference type="Proteomes" id="UP000694871">
    <property type="component" value="Unplaced"/>
</dbReference>
<feature type="domain" description="C1q" evidence="8">
    <location>
        <begin position="923"/>
        <end position="1074"/>
    </location>
</feature>
<keyword evidence="4 6" id="KW-0175">Coiled coil</keyword>
<dbReference type="PANTHER" id="PTHR15427">
    <property type="entry name" value="EMILIN ELASTIN MICROFIBRIL INTERFACE-LOCATED PROTEIN ELASTIN MICROFIBRIL INTERFACER"/>
    <property type="match status" value="1"/>
</dbReference>
<evidence type="ECO:0000313" key="11">
    <source>
        <dbReference type="RefSeq" id="XP_015275705.1"/>
    </source>
</evidence>
<feature type="coiled-coil region" evidence="6">
    <location>
        <begin position="476"/>
        <end position="529"/>
    </location>
</feature>
<accession>A0ABM1KPR8</accession>
<evidence type="ECO:0000256" key="3">
    <source>
        <dbReference type="ARBA" id="ARBA00022729"/>
    </source>
</evidence>
<evidence type="ECO:0000256" key="5">
    <source>
        <dbReference type="ARBA" id="ARBA00023157"/>
    </source>
</evidence>
<keyword evidence="2" id="KW-0964">Secreted</keyword>
<dbReference type="Gene3D" id="2.60.120.40">
    <property type="match status" value="1"/>
</dbReference>
<name>A0ABM1KPR8_GEKJA</name>